<dbReference type="InterPro" id="IPR011330">
    <property type="entry name" value="Glyco_hydro/deAcase_b/a-brl"/>
</dbReference>
<evidence type="ECO:0000313" key="4">
    <source>
        <dbReference type="Proteomes" id="UP000609323"/>
    </source>
</evidence>
<dbReference type="InterPro" id="IPR050248">
    <property type="entry name" value="Polysacc_deacetylase_ArnD"/>
</dbReference>
<gene>
    <name evidence="3" type="primary">pdaA</name>
    <name evidence="3" type="ORF">GCM10010917_08000</name>
</gene>
<dbReference type="SUPFAM" id="SSF88713">
    <property type="entry name" value="Glycoside hydrolase/deacetylase"/>
    <property type="match status" value="1"/>
</dbReference>
<evidence type="ECO:0000259" key="2">
    <source>
        <dbReference type="PROSITE" id="PS51677"/>
    </source>
</evidence>
<dbReference type="EMBL" id="BMHF01000001">
    <property type="protein sequence ID" value="GGA25478.1"/>
    <property type="molecule type" value="Genomic_DNA"/>
</dbReference>
<dbReference type="Gene3D" id="3.20.20.370">
    <property type="entry name" value="Glycoside hydrolase/deacetylase"/>
    <property type="match status" value="1"/>
</dbReference>
<reference evidence="4" key="1">
    <citation type="journal article" date="2019" name="Int. J. Syst. Evol. Microbiol.">
        <title>The Global Catalogue of Microorganisms (GCM) 10K type strain sequencing project: providing services to taxonomists for standard genome sequencing and annotation.</title>
        <authorList>
            <consortium name="The Broad Institute Genomics Platform"/>
            <consortium name="The Broad Institute Genome Sequencing Center for Infectious Disease"/>
            <person name="Wu L."/>
            <person name="Ma J."/>
        </authorList>
    </citation>
    <scope>NUCLEOTIDE SEQUENCE [LARGE SCALE GENOMIC DNA]</scope>
    <source>
        <strain evidence="4">CGMCC 1.15044</strain>
    </source>
</reference>
<evidence type="ECO:0000313" key="3">
    <source>
        <dbReference type="EMBL" id="GGA25478.1"/>
    </source>
</evidence>
<dbReference type="PROSITE" id="PS51677">
    <property type="entry name" value="NODB"/>
    <property type="match status" value="1"/>
</dbReference>
<dbReference type="Proteomes" id="UP000609323">
    <property type="component" value="Unassembled WGS sequence"/>
</dbReference>
<sequence length="273" mass="30482">MKDADGKEANQATDASSGADKPVATPVPTLQPDPTTQPGSMPKADKEPLISASPPDRKPGKQPLLPASIKTKTVYLTFDDGPGRYTDQIAAILAKNNIHATFFAIGENLKHYPKQVNHLLDAGHYVGLHSMSHDYNKLYKSGSSANFIEEFQQEQALFKKITGQDVDLIRAPYGSAPQINKKFRDDIVDAGFKMWDWTVDSEDWSYKNHPEKVIGQVKRQVRGNLNVILMHETKQTVQALPQIIAYLKNKGYAFAVYKPEEHLVVNFAHDDRL</sequence>
<accession>A0ABQ1FQ47</accession>
<feature type="domain" description="NodB homology" evidence="2">
    <location>
        <begin position="72"/>
        <end position="255"/>
    </location>
</feature>
<keyword evidence="4" id="KW-1185">Reference proteome</keyword>
<dbReference type="CDD" id="cd10944">
    <property type="entry name" value="CE4_SmPgdA_like"/>
    <property type="match status" value="1"/>
</dbReference>
<dbReference type="PANTHER" id="PTHR10587">
    <property type="entry name" value="GLYCOSYL TRANSFERASE-RELATED"/>
    <property type="match status" value="1"/>
</dbReference>
<organism evidence="3 4">
    <name type="scientific">Paenibacillus physcomitrellae</name>
    <dbReference type="NCBI Taxonomy" id="1619311"/>
    <lineage>
        <taxon>Bacteria</taxon>
        <taxon>Bacillati</taxon>
        <taxon>Bacillota</taxon>
        <taxon>Bacilli</taxon>
        <taxon>Bacillales</taxon>
        <taxon>Paenibacillaceae</taxon>
        <taxon>Paenibacillus</taxon>
    </lineage>
</organism>
<dbReference type="PANTHER" id="PTHR10587:SF125">
    <property type="entry name" value="POLYSACCHARIDE DEACETYLASE YHEN-RELATED"/>
    <property type="match status" value="1"/>
</dbReference>
<comment type="caution">
    <text evidence="3">The sequence shown here is derived from an EMBL/GenBank/DDBJ whole genome shotgun (WGS) entry which is preliminary data.</text>
</comment>
<protein>
    <submittedName>
        <fullName evidence="3">Polysaccharide deacetylase</fullName>
    </submittedName>
</protein>
<dbReference type="InterPro" id="IPR002509">
    <property type="entry name" value="NODB_dom"/>
</dbReference>
<proteinExistence type="predicted"/>
<dbReference type="Pfam" id="PF01522">
    <property type="entry name" value="Polysacc_deac_1"/>
    <property type="match status" value="1"/>
</dbReference>
<evidence type="ECO:0000256" key="1">
    <source>
        <dbReference type="SAM" id="MobiDB-lite"/>
    </source>
</evidence>
<name>A0ABQ1FQ47_9BACL</name>
<feature type="region of interest" description="Disordered" evidence="1">
    <location>
        <begin position="1"/>
        <end position="66"/>
    </location>
</feature>